<dbReference type="PROSITE" id="PS00177">
    <property type="entry name" value="TOPOISOMERASE_II"/>
    <property type="match status" value="1"/>
</dbReference>
<feature type="binding site" evidence="11">
    <location>
        <position position="535"/>
    </location>
    <ligand>
        <name>Mg(2+)</name>
        <dbReference type="ChEBI" id="CHEBI:18420"/>
        <label>1</label>
        <note>catalytic</note>
    </ligand>
</feature>
<dbReference type="CDD" id="cd03366">
    <property type="entry name" value="TOPRIM_TopoIIA_GyrB"/>
    <property type="match status" value="1"/>
</dbReference>
<dbReference type="InterPro" id="IPR013759">
    <property type="entry name" value="Topo_IIA_B_C"/>
</dbReference>
<accession>A0ABN6NBR1</accession>
<dbReference type="InterPro" id="IPR003594">
    <property type="entry name" value="HATPase_dom"/>
</dbReference>
<evidence type="ECO:0000259" key="13">
    <source>
        <dbReference type="PROSITE" id="PS50880"/>
    </source>
</evidence>
<evidence type="ECO:0000256" key="1">
    <source>
        <dbReference type="ARBA" id="ARBA00000185"/>
    </source>
</evidence>
<feature type="domain" description="Toprim" evidence="13">
    <location>
        <begin position="455"/>
        <end position="570"/>
    </location>
</feature>
<feature type="region of interest" description="Disordered" evidence="12">
    <location>
        <begin position="1"/>
        <end position="39"/>
    </location>
</feature>
<evidence type="ECO:0000256" key="6">
    <source>
        <dbReference type="ARBA" id="ARBA00022840"/>
    </source>
</evidence>
<evidence type="ECO:0000256" key="9">
    <source>
        <dbReference type="ARBA" id="ARBA00023125"/>
    </source>
</evidence>
<comment type="subcellular location">
    <subcellularLocation>
        <location evidence="11">Cytoplasm</location>
    </subcellularLocation>
</comment>
<dbReference type="Pfam" id="PF00204">
    <property type="entry name" value="DNA_gyraseB"/>
    <property type="match status" value="1"/>
</dbReference>
<dbReference type="InterPro" id="IPR020568">
    <property type="entry name" value="Ribosomal_Su5_D2-typ_SF"/>
</dbReference>
<dbReference type="InterPro" id="IPR041423">
    <property type="entry name" value="GyrB_insert"/>
</dbReference>
<evidence type="ECO:0000313" key="15">
    <source>
        <dbReference type="Proteomes" id="UP001162734"/>
    </source>
</evidence>
<sequence length="839" mass="92506">MNNPEQTTGSTAPRPEELPTPERSGAGADGATNGNGDYGTDTIKVLEGLEAVRKRPHMYIGDIGERGLHHLVYEVVDNSVDEAMAGRCDEINVTIHTGNSITVVDNGSGIPVGPHPTVQGMDTLDVVMTKLHAGGKFESNAYKVSGGLHGVGVTCVNALSEWLKVEVYRDGKVWAQRYERGNPAAKVSPIGETQRHGTKVSFKPDPTIFEVKEFSFETLSGRLRELAFLNAGLKITVEDERTGKRHEFHFKDGIREFVRYLNKSREALFDPPIALRQEIETERGAASVEIALQWNDGYDEKVFAFANNIHNHEGGTHLVGFKAALTRTINAYGTKNNLFKDLKDDVPSGDDMREGLAAVISMRLPGASFEGQTKTKLSNTEAKSIVEQMLNDRLNAFLEENPPIAKRICAKVSEAARARIAARKARETVRRKGALDGASLPGKLADCQSRDPAECEIFIVEGDSAGGSAKQGRDRRTQAILPLRGKILNVEKARFDKMLGSAEIATMITALGTGIGPEEFDPDKARYHKIVIMTDADVDGAHIRTLLLTFFFRQMPELVEKGYLYVAQPPLYRVQKGKKENYLKDQEAMDEFLLSFATAKSSLVAGEVTVEGSDLKKLAQDAIAYRALLDRADRRRDGRIVDAAIQVGDLDLALLKDHAALKQQADKIYEKAQKLHPELEVKAARIERDAEHDCDLLLFDTTVQGAPRETRLDFDYLSGPEWTELSALHANVAELGAGPHLLKTDAGEEEVDDVFAAVEALKRAATSGQTIQRYKGLGEMNPEQLWETTMDPAKRTLLQVRVDDTIDADEVFSVLMGDAVEPRREFIEKHALDVQNLDI</sequence>
<keyword evidence="7 11" id="KW-0460">Magnesium</keyword>
<feature type="site" description="Interaction with DNA" evidence="11">
    <location>
        <position position="486"/>
    </location>
</feature>
<comment type="function">
    <text evidence="11">A type II topoisomerase that negatively supercoils closed circular double-stranded (ds) DNA in an ATP-dependent manner to modulate DNA topology and maintain chromosomes in an underwound state. Negative supercoiling favors strand separation, and DNA replication, transcription, recombination and repair, all of which involve strand separation. Also able to catalyze the interconversion of other topological isomers of dsDNA rings, including catenanes and knotted rings. Type II topoisomerases break and join 2 DNA strands simultaneously in an ATP-dependent manner.</text>
</comment>
<organism evidence="14 15">
    <name type="scientific">Anaeromyxobacter paludicola</name>
    <dbReference type="NCBI Taxonomy" id="2918171"/>
    <lineage>
        <taxon>Bacteria</taxon>
        <taxon>Pseudomonadati</taxon>
        <taxon>Myxococcota</taxon>
        <taxon>Myxococcia</taxon>
        <taxon>Myxococcales</taxon>
        <taxon>Cystobacterineae</taxon>
        <taxon>Anaeromyxobacteraceae</taxon>
        <taxon>Anaeromyxobacter</taxon>
    </lineage>
</organism>
<dbReference type="InterPro" id="IPR001241">
    <property type="entry name" value="Topo_IIA"/>
</dbReference>
<keyword evidence="4 11" id="KW-0479">Metal-binding</keyword>
<gene>
    <name evidence="11 14" type="primary">gyrB</name>
    <name evidence="14" type="ORF">AMPC_28360</name>
</gene>
<reference evidence="15" key="1">
    <citation type="journal article" date="2022" name="Int. J. Syst. Evol. Microbiol.">
        <title>Anaeromyxobacter oryzae sp. nov., Anaeromyxobacter diazotrophicus sp. nov. and Anaeromyxobacter paludicola sp. nov., isolated from paddy soils.</title>
        <authorList>
            <person name="Itoh H."/>
            <person name="Xu Z."/>
            <person name="Mise K."/>
            <person name="Masuda Y."/>
            <person name="Ushijima N."/>
            <person name="Hayakawa C."/>
            <person name="Shiratori Y."/>
            <person name="Senoo K."/>
        </authorList>
    </citation>
    <scope>NUCLEOTIDE SEQUENCE [LARGE SCALE GENOMIC DNA]</scope>
    <source>
        <strain evidence="15">Red630</strain>
    </source>
</reference>
<feature type="binding site" evidence="11">
    <location>
        <position position="537"/>
    </location>
    <ligand>
        <name>Mg(2+)</name>
        <dbReference type="ChEBI" id="CHEBI:18420"/>
        <label>2</label>
    </ligand>
</feature>
<keyword evidence="9" id="KW-0238">DNA-binding</keyword>
<feature type="binding site" evidence="11">
    <location>
        <position position="461"/>
    </location>
    <ligand>
        <name>Mg(2+)</name>
        <dbReference type="ChEBI" id="CHEBI:18420"/>
        <label>1</label>
        <note>catalytic</note>
    </ligand>
</feature>
<dbReference type="PRINTS" id="PR01159">
    <property type="entry name" value="DNAGYRASEB"/>
</dbReference>
<dbReference type="CDD" id="cd16928">
    <property type="entry name" value="HATPase_GyrB-like"/>
    <property type="match status" value="1"/>
</dbReference>
<keyword evidence="8 11" id="KW-0799">Topoisomerase</keyword>
<comment type="miscellaneous">
    <text evidence="11">Few gyrases are as efficient as E.coli at forming negative supercoils. Not all organisms have 2 type II topoisomerases; in organisms with a single type II topoisomerase this enzyme also has to decatenate newly replicated chromosomes.</text>
</comment>
<dbReference type="HAMAP" id="MF_01898">
    <property type="entry name" value="GyrB"/>
    <property type="match status" value="1"/>
</dbReference>
<protein>
    <recommendedName>
        <fullName evidence="11">DNA gyrase subunit B</fullName>
        <ecNumber evidence="11">5.6.2.2</ecNumber>
    </recommendedName>
</protein>
<feature type="site" description="Interaction with DNA" evidence="11">
    <location>
        <position position="489"/>
    </location>
</feature>
<keyword evidence="6 11" id="KW-0067">ATP-binding</keyword>
<dbReference type="InterPro" id="IPR034160">
    <property type="entry name" value="TOPRIM_GyrB"/>
</dbReference>
<evidence type="ECO:0000256" key="10">
    <source>
        <dbReference type="ARBA" id="ARBA00023235"/>
    </source>
</evidence>
<dbReference type="SMART" id="SM00433">
    <property type="entry name" value="TOP2c"/>
    <property type="match status" value="1"/>
</dbReference>
<dbReference type="InterPro" id="IPR013760">
    <property type="entry name" value="Topo_IIA-like_dom_sf"/>
</dbReference>
<dbReference type="PANTHER" id="PTHR45866:SF1">
    <property type="entry name" value="DNA GYRASE SUBUNIT B, MITOCHONDRIAL"/>
    <property type="match status" value="1"/>
</dbReference>
<dbReference type="NCBIfam" id="NF004189">
    <property type="entry name" value="PRK05644.1"/>
    <property type="match status" value="1"/>
</dbReference>
<dbReference type="InterPro" id="IPR013506">
    <property type="entry name" value="Topo_IIA_bsu_dom2"/>
</dbReference>
<dbReference type="EC" id="5.6.2.2" evidence="11"/>
<dbReference type="NCBIfam" id="TIGR01059">
    <property type="entry name" value="gyrB"/>
    <property type="match status" value="1"/>
</dbReference>
<evidence type="ECO:0000256" key="4">
    <source>
        <dbReference type="ARBA" id="ARBA00022723"/>
    </source>
</evidence>
<dbReference type="Pfam" id="PF18053">
    <property type="entry name" value="GyrB_insert"/>
    <property type="match status" value="1"/>
</dbReference>
<evidence type="ECO:0000313" key="14">
    <source>
        <dbReference type="EMBL" id="BDG09723.1"/>
    </source>
</evidence>
<dbReference type="InterPro" id="IPR014721">
    <property type="entry name" value="Ribsml_uS5_D2-typ_fold_subgr"/>
</dbReference>
<dbReference type="Pfam" id="PF01751">
    <property type="entry name" value="Toprim"/>
    <property type="match status" value="1"/>
</dbReference>
<dbReference type="Pfam" id="PF02518">
    <property type="entry name" value="HATPase_c"/>
    <property type="match status" value="1"/>
</dbReference>
<evidence type="ECO:0000256" key="7">
    <source>
        <dbReference type="ARBA" id="ARBA00022842"/>
    </source>
</evidence>
<keyword evidence="5 11" id="KW-0547">Nucleotide-binding</keyword>
<evidence type="ECO:0000256" key="8">
    <source>
        <dbReference type="ARBA" id="ARBA00023029"/>
    </source>
</evidence>
<dbReference type="InterPro" id="IPR002288">
    <property type="entry name" value="DNA_gyrase_B_C"/>
</dbReference>
<comment type="subunit">
    <text evidence="11">Heterotetramer, composed of two GyrA and two GyrB chains. In the heterotetramer, GyrA contains the active site tyrosine that forms a transient covalent intermediate with DNA, while GyrB binds cofactors and catalyzes ATP hydrolysis.</text>
</comment>
<evidence type="ECO:0000256" key="2">
    <source>
        <dbReference type="ARBA" id="ARBA00010708"/>
    </source>
</evidence>
<dbReference type="Gene3D" id="3.30.565.10">
    <property type="entry name" value="Histidine kinase-like ATPase, C-terminal domain"/>
    <property type="match status" value="1"/>
</dbReference>
<feature type="compositionally biased region" description="Low complexity" evidence="12">
    <location>
        <begin position="25"/>
        <end position="39"/>
    </location>
</feature>
<dbReference type="SUPFAM" id="SSF54211">
    <property type="entry name" value="Ribosomal protein S5 domain 2-like"/>
    <property type="match status" value="1"/>
</dbReference>
<dbReference type="InterPro" id="IPR036890">
    <property type="entry name" value="HATPase_C_sf"/>
</dbReference>
<dbReference type="EMBL" id="AP025592">
    <property type="protein sequence ID" value="BDG09723.1"/>
    <property type="molecule type" value="Genomic_DNA"/>
</dbReference>
<evidence type="ECO:0000256" key="11">
    <source>
        <dbReference type="HAMAP-Rule" id="MF_01898"/>
    </source>
</evidence>
<dbReference type="InterPro" id="IPR018522">
    <property type="entry name" value="TopoIIA_CS"/>
</dbReference>
<keyword evidence="15" id="KW-1185">Reference proteome</keyword>
<proteinExistence type="inferred from homology"/>
<dbReference type="Gene3D" id="3.30.230.10">
    <property type="match status" value="1"/>
</dbReference>
<dbReference type="PANTHER" id="PTHR45866">
    <property type="entry name" value="DNA GYRASE/TOPOISOMERASE SUBUNIT B"/>
    <property type="match status" value="1"/>
</dbReference>
<dbReference type="SUPFAM" id="SSF56719">
    <property type="entry name" value="Type II DNA topoisomerase"/>
    <property type="match status" value="1"/>
</dbReference>
<keyword evidence="10 11" id="KW-0413">Isomerase</keyword>
<feature type="binding site" evidence="11">
    <location>
        <position position="535"/>
    </location>
    <ligand>
        <name>Mg(2+)</name>
        <dbReference type="ChEBI" id="CHEBI:18420"/>
        <label>2</label>
    </ligand>
</feature>
<name>A0ABN6NBR1_9BACT</name>
<dbReference type="Proteomes" id="UP001162734">
    <property type="component" value="Chromosome"/>
</dbReference>
<dbReference type="SMART" id="SM00387">
    <property type="entry name" value="HATPase_c"/>
    <property type="match status" value="1"/>
</dbReference>
<comment type="similarity">
    <text evidence="2 11">Belongs to the type II topoisomerase GyrB family.</text>
</comment>
<keyword evidence="3 11" id="KW-0963">Cytoplasm</keyword>
<dbReference type="InterPro" id="IPR049353">
    <property type="entry name" value="GyrB_hook"/>
</dbReference>
<dbReference type="InterPro" id="IPR000565">
    <property type="entry name" value="Topo_IIA_B"/>
</dbReference>
<dbReference type="InterPro" id="IPR006171">
    <property type="entry name" value="TOPRIM_dom"/>
</dbReference>
<comment type="catalytic activity">
    <reaction evidence="1 11">
        <text>ATP-dependent breakage, passage and rejoining of double-stranded DNA.</text>
        <dbReference type="EC" id="5.6.2.2"/>
    </reaction>
</comment>
<evidence type="ECO:0000256" key="12">
    <source>
        <dbReference type="SAM" id="MobiDB-lite"/>
    </source>
</evidence>
<dbReference type="Pfam" id="PF00986">
    <property type="entry name" value="DNA_gyraseB_C"/>
    <property type="match status" value="1"/>
</dbReference>
<dbReference type="Pfam" id="PF21249">
    <property type="entry name" value="GyrB_hook"/>
    <property type="match status" value="1"/>
</dbReference>
<comment type="cofactor">
    <cofactor evidence="11">
        <name>Mg(2+)</name>
        <dbReference type="ChEBI" id="CHEBI:18420"/>
    </cofactor>
    <cofactor evidence="11">
        <name>Mn(2+)</name>
        <dbReference type="ChEBI" id="CHEBI:29035"/>
    </cofactor>
    <cofactor evidence="11">
        <name>Ca(2+)</name>
        <dbReference type="ChEBI" id="CHEBI:29108"/>
    </cofactor>
    <text evidence="11">Binds two Mg(2+) per subunit. The magnesium ions form salt bridges with both the protein and the DNA. Can also accept other divalent metal cations, such as Mn(2+) or Ca(2+).</text>
</comment>
<dbReference type="Gene3D" id="3.40.50.670">
    <property type="match status" value="2"/>
</dbReference>
<dbReference type="PROSITE" id="PS50880">
    <property type="entry name" value="TOPRIM"/>
    <property type="match status" value="1"/>
</dbReference>
<evidence type="ECO:0000256" key="3">
    <source>
        <dbReference type="ARBA" id="ARBA00022490"/>
    </source>
</evidence>
<feature type="compositionally biased region" description="Polar residues" evidence="12">
    <location>
        <begin position="1"/>
        <end position="11"/>
    </location>
</feature>
<dbReference type="NCBIfam" id="NF011501">
    <property type="entry name" value="PRK14939.1"/>
    <property type="match status" value="1"/>
</dbReference>
<dbReference type="PRINTS" id="PR00418">
    <property type="entry name" value="TPI2FAMILY"/>
</dbReference>
<evidence type="ECO:0000256" key="5">
    <source>
        <dbReference type="ARBA" id="ARBA00022741"/>
    </source>
</evidence>
<dbReference type="CDD" id="cd00822">
    <property type="entry name" value="TopoII_Trans_DNA_gyrase"/>
    <property type="match status" value="1"/>
</dbReference>
<dbReference type="SUPFAM" id="SSF55874">
    <property type="entry name" value="ATPase domain of HSP90 chaperone/DNA topoisomerase II/histidine kinase"/>
    <property type="match status" value="1"/>
</dbReference>
<dbReference type="InterPro" id="IPR011557">
    <property type="entry name" value="GyrB"/>
</dbReference>